<protein>
    <submittedName>
        <fullName evidence="1">Uncharacterized protein</fullName>
    </submittedName>
</protein>
<sequence>MPTSRARTPPHCYRVTASYKLGLTLPLPLHWQTSFSWHWTTVGTNPWSPPASRSCTLPLLDDIKHSVADQPGPLVVALPLTQPDLNPNPVQPALCT</sequence>
<organism evidence="1 2">
    <name type="scientific">Parathielavia hyrcaniae</name>
    <dbReference type="NCBI Taxonomy" id="113614"/>
    <lineage>
        <taxon>Eukaryota</taxon>
        <taxon>Fungi</taxon>
        <taxon>Dikarya</taxon>
        <taxon>Ascomycota</taxon>
        <taxon>Pezizomycotina</taxon>
        <taxon>Sordariomycetes</taxon>
        <taxon>Sordariomycetidae</taxon>
        <taxon>Sordariales</taxon>
        <taxon>Chaetomiaceae</taxon>
        <taxon>Parathielavia</taxon>
    </lineage>
</organism>
<proteinExistence type="predicted"/>
<reference evidence="1" key="1">
    <citation type="journal article" date="2023" name="Mol. Phylogenet. Evol.">
        <title>Genome-scale phylogeny and comparative genomics of the fungal order Sordariales.</title>
        <authorList>
            <person name="Hensen N."/>
            <person name="Bonometti L."/>
            <person name="Westerberg I."/>
            <person name="Brannstrom I.O."/>
            <person name="Guillou S."/>
            <person name="Cros-Aarteil S."/>
            <person name="Calhoun S."/>
            <person name="Haridas S."/>
            <person name="Kuo A."/>
            <person name="Mondo S."/>
            <person name="Pangilinan J."/>
            <person name="Riley R."/>
            <person name="LaButti K."/>
            <person name="Andreopoulos B."/>
            <person name="Lipzen A."/>
            <person name="Chen C."/>
            <person name="Yan M."/>
            <person name="Daum C."/>
            <person name="Ng V."/>
            <person name="Clum A."/>
            <person name="Steindorff A."/>
            <person name="Ohm R.A."/>
            <person name="Martin F."/>
            <person name="Silar P."/>
            <person name="Natvig D.O."/>
            <person name="Lalanne C."/>
            <person name="Gautier V."/>
            <person name="Ament-Velasquez S.L."/>
            <person name="Kruys A."/>
            <person name="Hutchinson M.I."/>
            <person name="Powell A.J."/>
            <person name="Barry K."/>
            <person name="Miller A.N."/>
            <person name="Grigoriev I.V."/>
            <person name="Debuchy R."/>
            <person name="Gladieux P."/>
            <person name="Hiltunen Thoren M."/>
            <person name="Johannesson H."/>
        </authorList>
    </citation>
    <scope>NUCLEOTIDE SEQUENCE</scope>
    <source>
        <strain evidence="1">CBS 757.83</strain>
    </source>
</reference>
<dbReference type="Proteomes" id="UP001305647">
    <property type="component" value="Unassembled WGS sequence"/>
</dbReference>
<reference evidence="1" key="2">
    <citation type="submission" date="2023-05" db="EMBL/GenBank/DDBJ databases">
        <authorList>
            <consortium name="Lawrence Berkeley National Laboratory"/>
            <person name="Steindorff A."/>
            <person name="Hensen N."/>
            <person name="Bonometti L."/>
            <person name="Westerberg I."/>
            <person name="Brannstrom I.O."/>
            <person name="Guillou S."/>
            <person name="Cros-Aarteil S."/>
            <person name="Calhoun S."/>
            <person name="Haridas S."/>
            <person name="Kuo A."/>
            <person name="Mondo S."/>
            <person name="Pangilinan J."/>
            <person name="Riley R."/>
            <person name="Labutti K."/>
            <person name="Andreopoulos B."/>
            <person name="Lipzen A."/>
            <person name="Chen C."/>
            <person name="Yanf M."/>
            <person name="Daum C."/>
            <person name="Ng V."/>
            <person name="Clum A."/>
            <person name="Ohm R."/>
            <person name="Martin F."/>
            <person name="Silar P."/>
            <person name="Natvig D."/>
            <person name="Lalanne C."/>
            <person name="Gautier V."/>
            <person name="Ament-Velasquez S.L."/>
            <person name="Kruys A."/>
            <person name="Hutchinson M.I."/>
            <person name="Powell A.J."/>
            <person name="Barry K."/>
            <person name="Miller A.N."/>
            <person name="Grigoriev I.V."/>
            <person name="Debuchy R."/>
            <person name="Gladieux P."/>
            <person name="Thoren M.H."/>
            <person name="Johannesson H."/>
        </authorList>
    </citation>
    <scope>NUCLEOTIDE SEQUENCE</scope>
    <source>
        <strain evidence="1">CBS 757.83</strain>
    </source>
</reference>
<dbReference type="AlphaFoldDB" id="A0AAN6QA81"/>
<name>A0AAN6QA81_9PEZI</name>
<gene>
    <name evidence="1" type="ORF">N658DRAFT_491136</name>
</gene>
<accession>A0AAN6QA81</accession>
<evidence type="ECO:0000313" key="2">
    <source>
        <dbReference type="Proteomes" id="UP001305647"/>
    </source>
</evidence>
<dbReference type="EMBL" id="MU863624">
    <property type="protein sequence ID" value="KAK4106508.1"/>
    <property type="molecule type" value="Genomic_DNA"/>
</dbReference>
<keyword evidence="2" id="KW-1185">Reference proteome</keyword>
<evidence type="ECO:0000313" key="1">
    <source>
        <dbReference type="EMBL" id="KAK4106508.1"/>
    </source>
</evidence>
<comment type="caution">
    <text evidence="1">The sequence shown here is derived from an EMBL/GenBank/DDBJ whole genome shotgun (WGS) entry which is preliminary data.</text>
</comment>